<evidence type="ECO:0000313" key="1">
    <source>
        <dbReference type="EMBL" id="QEA33859.1"/>
    </source>
</evidence>
<name>A0AAE6M3H3_LEUCA</name>
<reference evidence="1 2" key="1">
    <citation type="submission" date="2019-06" db="EMBL/GenBank/DDBJ databases">
        <title>Genome analyses of bacteria isolated from kimchi.</title>
        <authorList>
            <person name="Lee S."/>
            <person name="Ahn S."/>
            <person name="Roh S."/>
        </authorList>
    </citation>
    <scope>NUCLEOTIDE SEQUENCE [LARGE SCALE GENOMIC DNA]</scope>
    <source>
        <strain evidence="1 2">CBA3620</strain>
    </source>
</reference>
<dbReference type="Proteomes" id="UP000321332">
    <property type="component" value="Chromosome"/>
</dbReference>
<organism evidence="1 2">
    <name type="scientific">Leuconostoc carnosum</name>
    <dbReference type="NCBI Taxonomy" id="1252"/>
    <lineage>
        <taxon>Bacteria</taxon>
        <taxon>Bacillati</taxon>
        <taxon>Bacillota</taxon>
        <taxon>Bacilli</taxon>
        <taxon>Lactobacillales</taxon>
        <taxon>Lactobacillaceae</taxon>
        <taxon>Leuconostoc</taxon>
    </lineage>
</organism>
<sequence>MKQGKSAQIKKIRHTQKKQKLVSKDKLPEFNYNQFSGFLRARYYLTHHQKYNKEVFEVASFFLDDVIAMMVNQNFTQFTSNERAIVKLNEVMQAALVNSDDKDWRYFVLLVPVLYDMQQFFVKEGSVNARFVAQAPNFDINFWRMIMRTVMAVNFFKWQGKDVAELMQKSNAVDDLQFKFLSENEQDDDFNLVIIAETFRELTPKIKPLQAIETVVKLEPDLNELEIQAELEYADKKLLQFQEASVKDVVSDNVVSMLYAFHEGMAKEYNATHDLWDAKTLNAFASEHLLDYWIPEWDNLDGIGGEVKSYLTFLSKKQAIYGLGELLSGITDIDRYIDVISLNHLLQQKNVKFIEELA</sequence>
<dbReference type="RefSeq" id="WP_014974711.1">
    <property type="nucleotide sequence ID" value="NZ_CP042374.1"/>
</dbReference>
<dbReference type="EMBL" id="CP042374">
    <property type="protein sequence ID" value="QEA33859.1"/>
    <property type="molecule type" value="Genomic_DNA"/>
</dbReference>
<protein>
    <submittedName>
        <fullName evidence="1">Metaphase chromosome protein 1</fullName>
    </submittedName>
</protein>
<dbReference type="AlphaFoldDB" id="A0AAE6M3H3"/>
<dbReference type="GeneID" id="61187462"/>
<gene>
    <name evidence="1" type="ORF">FGL89_06840</name>
</gene>
<accession>A0AAE6M3H3</accession>
<evidence type="ECO:0000313" key="2">
    <source>
        <dbReference type="Proteomes" id="UP000321332"/>
    </source>
</evidence>
<dbReference type="OMA" id="DINFWRM"/>
<proteinExistence type="predicted"/>